<reference evidence="1 2" key="1">
    <citation type="submission" date="2014-04" db="EMBL/GenBank/DDBJ databases">
        <authorList>
            <consortium name="DOE Joint Genome Institute"/>
            <person name="Kuo A."/>
            <person name="Girlanda M."/>
            <person name="Perotto S."/>
            <person name="Kohler A."/>
            <person name="Nagy L.G."/>
            <person name="Floudas D."/>
            <person name="Copeland A."/>
            <person name="Barry K.W."/>
            <person name="Cichocki N."/>
            <person name="Veneault-Fourrey C."/>
            <person name="LaButti K."/>
            <person name="Lindquist E.A."/>
            <person name="Lipzen A."/>
            <person name="Lundell T."/>
            <person name="Morin E."/>
            <person name="Murat C."/>
            <person name="Sun H."/>
            <person name="Tunlid A."/>
            <person name="Henrissat B."/>
            <person name="Grigoriev I.V."/>
            <person name="Hibbett D.S."/>
            <person name="Martin F."/>
            <person name="Nordberg H.P."/>
            <person name="Cantor M.N."/>
            <person name="Hua S.X."/>
        </authorList>
    </citation>
    <scope>NUCLEOTIDE SEQUENCE [LARGE SCALE GENOMIC DNA]</scope>
    <source>
        <strain evidence="1 2">MUT 4182</strain>
    </source>
</reference>
<reference evidence="2" key="2">
    <citation type="submission" date="2015-01" db="EMBL/GenBank/DDBJ databases">
        <title>Evolutionary Origins and Diversification of the Mycorrhizal Mutualists.</title>
        <authorList>
            <consortium name="DOE Joint Genome Institute"/>
            <consortium name="Mycorrhizal Genomics Consortium"/>
            <person name="Kohler A."/>
            <person name="Kuo A."/>
            <person name="Nagy L.G."/>
            <person name="Floudas D."/>
            <person name="Copeland A."/>
            <person name="Barry K.W."/>
            <person name="Cichocki N."/>
            <person name="Veneault-Fourrey C."/>
            <person name="LaButti K."/>
            <person name="Lindquist E.A."/>
            <person name="Lipzen A."/>
            <person name="Lundell T."/>
            <person name="Morin E."/>
            <person name="Murat C."/>
            <person name="Riley R."/>
            <person name="Ohm R."/>
            <person name="Sun H."/>
            <person name="Tunlid A."/>
            <person name="Henrissat B."/>
            <person name="Grigoriev I.V."/>
            <person name="Hibbett D.S."/>
            <person name="Martin F."/>
        </authorList>
    </citation>
    <scope>NUCLEOTIDE SEQUENCE [LARGE SCALE GENOMIC DNA]</scope>
    <source>
        <strain evidence="2">MUT 4182</strain>
    </source>
</reference>
<dbReference type="AlphaFoldDB" id="A0A0C3KLY8"/>
<keyword evidence="2" id="KW-1185">Reference proteome</keyword>
<protein>
    <submittedName>
        <fullName evidence="1">Uncharacterized protein</fullName>
    </submittedName>
</protein>
<evidence type="ECO:0000313" key="1">
    <source>
        <dbReference type="EMBL" id="KIO22348.1"/>
    </source>
</evidence>
<dbReference type="EMBL" id="KN823112">
    <property type="protein sequence ID" value="KIO22348.1"/>
    <property type="molecule type" value="Genomic_DNA"/>
</dbReference>
<sequence>MDPLDAGTDVAACAASTAIYAVSKQAHPLALAEKKDSDIVDHLRRKDRDIMDHLQRKDSDIVDHLRRKDSDVVDHLRRKDMELVSAAAGSITLDPRIDLGIAGQVVTNEMRGT</sequence>
<dbReference type="HOGENOM" id="CLU_2135354_0_0_1"/>
<gene>
    <name evidence="1" type="ORF">M407DRAFT_28142</name>
</gene>
<proteinExistence type="predicted"/>
<name>A0A0C3KLY8_9AGAM</name>
<accession>A0A0C3KLY8</accession>
<organism evidence="1 2">
    <name type="scientific">Tulasnella calospora MUT 4182</name>
    <dbReference type="NCBI Taxonomy" id="1051891"/>
    <lineage>
        <taxon>Eukaryota</taxon>
        <taxon>Fungi</taxon>
        <taxon>Dikarya</taxon>
        <taxon>Basidiomycota</taxon>
        <taxon>Agaricomycotina</taxon>
        <taxon>Agaricomycetes</taxon>
        <taxon>Cantharellales</taxon>
        <taxon>Tulasnellaceae</taxon>
        <taxon>Tulasnella</taxon>
    </lineage>
</organism>
<dbReference type="Proteomes" id="UP000054248">
    <property type="component" value="Unassembled WGS sequence"/>
</dbReference>
<evidence type="ECO:0000313" key="2">
    <source>
        <dbReference type="Proteomes" id="UP000054248"/>
    </source>
</evidence>